<accession>A0A7S0TMV8</accession>
<dbReference type="PANTHER" id="PTHR31134:SF1">
    <property type="entry name" value="TRANSMEMBRANE PROTEIN 128"/>
    <property type="match status" value="1"/>
</dbReference>
<evidence type="ECO:0000256" key="1">
    <source>
        <dbReference type="SAM" id="Phobius"/>
    </source>
</evidence>
<dbReference type="PANTHER" id="PTHR31134">
    <property type="entry name" value="TRANSMEMBRANE PROTEIN 128"/>
    <property type="match status" value="1"/>
</dbReference>
<keyword evidence="1" id="KW-1133">Transmembrane helix</keyword>
<name>A0A7S0TMV8_HEMAN</name>
<reference evidence="2" key="1">
    <citation type="submission" date="2021-01" db="EMBL/GenBank/DDBJ databases">
        <authorList>
            <person name="Corre E."/>
            <person name="Pelletier E."/>
            <person name="Niang G."/>
            <person name="Scheremetjew M."/>
            <person name="Finn R."/>
            <person name="Kale V."/>
            <person name="Holt S."/>
            <person name="Cochrane G."/>
            <person name="Meng A."/>
            <person name="Brown T."/>
            <person name="Cohen L."/>
        </authorList>
    </citation>
    <scope>NUCLEOTIDE SEQUENCE</scope>
    <source>
        <strain evidence="2">CCMP441</strain>
    </source>
</reference>
<keyword evidence="1" id="KW-0472">Membrane</keyword>
<feature type="transmembrane region" description="Helical" evidence="1">
    <location>
        <begin position="205"/>
        <end position="226"/>
    </location>
</feature>
<dbReference type="EMBL" id="HBFK01011097">
    <property type="protein sequence ID" value="CAD8740166.1"/>
    <property type="molecule type" value="Transcribed_RNA"/>
</dbReference>
<dbReference type="AlphaFoldDB" id="A0A7S0TMV8"/>
<feature type="non-terminal residue" evidence="2">
    <location>
        <position position="1"/>
    </location>
</feature>
<proteinExistence type="predicted"/>
<feature type="transmembrane region" description="Helical" evidence="1">
    <location>
        <begin position="178"/>
        <end position="199"/>
    </location>
</feature>
<feature type="transmembrane region" description="Helical" evidence="1">
    <location>
        <begin position="130"/>
        <end position="157"/>
    </location>
</feature>
<keyword evidence="1" id="KW-0812">Transmembrane</keyword>
<organism evidence="2">
    <name type="scientific">Hemiselmis andersenii</name>
    <name type="common">Cryptophyte alga</name>
    <dbReference type="NCBI Taxonomy" id="464988"/>
    <lineage>
        <taxon>Eukaryota</taxon>
        <taxon>Cryptophyceae</taxon>
        <taxon>Cryptomonadales</taxon>
        <taxon>Hemiselmidaceae</taxon>
        <taxon>Hemiselmis</taxon>
    </lineage>
</organism>
<evidence type="ECO:0000313" key="2">
    <source>
        <dbReference type="EMBL" id="CAD8740166.1"/>
    </source>
</evidence>
<dbReference type="Pfam" id="PF20479">
    <property type="entry name" value="TMEM128"/>
    <property type="match status" value="1"/>
</dbReference>
<feature type="transmembrane region" description="Helical" evidence="1">
    <location>
        <begin position="97"/>
        <end position="118"/>
    </location>
</feature>
<protein>
    <submittedName>
        <fullName evidence="2">Uncharacterized protein</fullName>
    </submittedName>
</protein>
<dbReference type="InterPro" id="IPR033579">
    <property type="entry name" value="TMEM128"/>
</dbReference>
<gene>
    <name evidence="2" type="ORF">HAND1043_LOCUS6658</name>
</gene>
<sequence>VKLIRMEEEKESLLNSAVHNAAGEQGGDGMRQRGVPQGRAIAQKMFEVFQEAEALTGVPTVPPDQGPGSQAWQRAEKYWEERHERKTKDTVKNKVEAVFWLAAAAFVLNSTDLLHVMYRDERVVRPVLNVGLVGSLVLVLCVAYLVVRVGVLAGVDWDKLYNARDAAKTAQNPFYRPICNAVGVGAAAFCTCLVCYPISLWPVWGWWTVPILFVMGMAMLMSMHFVPI</sequence>